<dbReference type="InterPro" id="IPR013873">
    <property type="entry name" value="Cdc37_C"/>
</dbReference>
<dbReference type="KEGG" id="nai:NECAME_16815"/>
<dbReference type="PANTHER" id="PTHR12800:SF4">
    <property type="entry name" value="HSP90 CO-CHAPERONE CDC37"/>
    <property type="match status" value="1"/>
</dbReference>
<dbReference type="Pfam" id="PF08564">
    <property type="entry name" value="CDC37_C"/>
    <property type="match status" value="1"/>
</dbReference>
<dbReference type="GO" id="GO:0050821">
    <property type="term" value="P:protein stabilization"/>
    <property type="evidence" value="ECO:0007669"/>
    <property type="project" value="TreeGrafter"/>
</dbReference>
<name>W2TU64_NECAM</name>
<keyword evidence="6" id="KW-0175">Coiled coil</keyword>
<dbReference type="GO" id="GO:0051087">
    <property type="term" value="F:protein-folding chaperone binding"/>
    <property type="evidence" value="ECO:0007669"/>
    <property type="project" value="TreeGrafter"/>
</dbReference>
<keyword evidence="4" id="KW-0143">Chaperone</keyword>
<sequence>MRNHTARPPTSMLEEFWAMKRVLQRLAGLIYCLPYASHGIMPIDYSKWKAIEVSDDEDDTHPNIDTPSLFRWRHQARLERMAEKKQKREEIEKNRTTSNNRIEACFFFDSIIPELEKKLQSTDIGADEKSKLEKELAEIKEQEAKWLAKEKELEEQERLEPWNVDTIGHEGFSYSRVNKVSEKKVEPPKLSDEEDSKRMTNFFDKNESLIQEYGKLSSLEDSEAFILEHPHLASEYTANYLTIDALNMAIDHKEEEMSNIARQCIVIQYLLELAKNMNAIPTNVNIIKAFFKKFRSADPQYLKLYTDEVAAFEDRLRRRAKEKRDAALAEYEAEEKEKRIAAAPGGLDPQEVYESLPEEMRAAFDSQDVSKLQEVALSMDREVFSYHFQRCIDSGLWVPNASSEEAEHSEQAEEGATTKT</sequence>
<dbReference type="Gene3D" id="6.10.140.250">
    <property type="match status" value="1"/>
</dbReference>
<dbReference type="STRING" id="51031.W2TU64"/>
<dbReference type="EMBL" id="KI657757">
    <property type="protein sequence ID" value="ETN85318.1"/>
    <property type="molecule type" value="Genomic_DNA"/>
</dbReference>
<dbReference type="OrthoDB" id="440202at2759"/>
<dbReference type="InterPro" id="IPR013855">
    <property type="entry name" value="Cdc37_N_dom"/>
</dbReference>
<keyword evidence="3" id="KW-0963">Cytoplasm</keyword>
<comment type="similarity">
    <text evidence="2">Belongs to the CDC37 family.</text>
</comment>
<gene>
    <name evidence="11" type="ORF">NECAME_16815</name>
</gene>
<evidence type="ECO:0000256" key="4">
    <source>
        <dbReference type="ARBA" id="ARBA00023186"/>
    </source>
</evidence>
<dbReference type="Pfam" id="PF03234">
    <property type="entry name" value="CDC37_N"/>
    <property type="match status" value="1"/>
</dbReference>
<dbReference type="FunFam" id="1.20.58.610:FF:000001">
    <property type="entry name" value="Hsp90 co-chaperone Cdc37-like 1"/>
    <property type="match status" value="1"/>
</dbReference>
<dbReference type="Gene3D" id="1.20.58.610">
    <property type="entry name" value="Cdc37, Hsp90 binding domain"/>
    <property type="match status" value="1"/>
</dbReference>
<evidence type="ECO:0000256" key="6">
    <source>
        <dbReference type="SAM" id="Coils"/>
    </source>
</evidence>
<feature type="domain" description="Cdc37 N-terminal" evidence="10">
    <location>
        <begin position="42"/>
        <end position="175"/>
    </location>
</feature>
<dbReference type="SMART" id="SM01069">
    <property type="entry name" value="CDC37_C"/>
    <property type="match status" value="1"/>
</dbReference>
<dbReference type="GO" id="GO:0019901">
    <property type="term" value="F:protein kinase binding"/>
    <property type="evidence" value="ECO:0007669"/>
    <property type="project" value="InterPro"/>
</dbReference>
<evidence type="ECO:0000259" key="9">
    <source>
        <dbReference type="SMART" id="SM01070"/>
    </source>
</evidence>
<dbReference type="AlphaFoldDB" id="W2TU64"/>
<protein>
    <recommendedName>
        <fullName evidence="5">Hsp90 chaperone protein kinase-targeting subunit</fullName>
    </recommendedName>
</protein>
<dbReference type="InterPro" id="IPR038189">
    <property type="entry name" value="Cdc37_Hsp90-bd_sf"/>
</dbReference>
<dbReference type="InterPro" id="IPR004918">
    <property type="entry name" value="Cdc37"/>
</dbReference>
<evidence type="ECO:0000313" key="11">
    <source>
        <dbReference type="EMBL" id="ETN85318.1"/>
    </source>
</evidence>
<evidence type="ECO:0000256" key="3">
    <source>
        <dbReference type="ARBA" id="ARBA00022490"/>
    </source>
</evidence>
<feature type="domain" description="Cdc37 C-terminal" evidence="8">
    <location>
        <begin position="339"/>
        <end position="420"/>
    </location>
</feature>
<comment type="subcellular location">
    <subcellularLocation>
        <location evidence="1">Cytoplasm</location>
    </subcellularLocation>
</comment>
<evidence type="ECO:0000256" key="5">
    <source>
        <dbReference type="ARBA" id="ARBA00031396"/>
    </source>
</evidence>
<evidence type="ECO:0000259" key="10">
    <source>
        <dbReference type="SMART" id="SM01071"/>
    </source>
</evidence>
<dbReference type="SUPFAM" id="SSF101391">
    <property type="entry name" value="Hsp90 co-chaperone CDC37"/>
    <property type="match status" value="1"/>
</dbReference>
<evidence type="ECO:0000313" key="12">
    <source>
        <dbReference type="Proteomes" id="UP000053676"/>
    </source>
</evidence>
<dbReference type="GO" id="GO:0006457">
    <property type="term" value="P:protein folding"/>
    <property type="evidence" value="ECO:0007669"/>
    <property type="project" value="TreeGrafter"/>
</dbReference>
<dbReference type="PANTHER" id="PTHR12800">
    <property type="entry name" value="CDC37-RELATED"/>
    <property type="match status" value="1"/>
</dbReference>
<feature type="coiled-coil region" evidence="6">
    <location>
        <begin position="125"/>
        <end position="159"/>
    </location>
</feature>
<evidence type="ECO:0000256" key="1">
    <source>
        <dbReference type="ARBA" id="ARBA00004496"/>
    </source>
</evidence>
<evidence type="ECO:0000259" key="8">
    <source>
        <dbReference type="SMART" id="SM01069"/>
    </source>
</evidence>
<dbReference type="GO" id="GO:0051082">
    <property type="term" value="F:unfolded protein binding"/>
    <property type="evidence" value="ECO:0007669"/>
    <property type="project" value="TreeGrafter"/>
</dbReference>
<proteinExistence type="inferred from homology"/>
<accession>W2TU64</accession>
<feature type="coiled-coil region" evidence="6">
    <location>
        <begin position="74"/>
        <end position="101"/>
    </location>
</feature>
<feature type="domain" description="Cdc37 Hsp90 binding" evidence="9">
    <location>
        <begin position="178"/>
        <end position="335"/>
    </location>
</feature>
<evidence type="ECO:0000256" key="2">
    <source>
        <dbReference type="ARBA" id="ARBA00006222"/>
    </source>
</evidence>
<dbReference type="GO" id="GO:0005737">
    <property type="term" value="C:cytoplasm"/>
    <property type="evidence" value="ECO:0007669"/>
    <property type="project" value="UniProtKB-SubCell"/>
</dbReference>
<dbReference type="SMART" id="SM01071">
    <property type="entry name" value="CDC37_N"/>
    <property type="match status" value="1"/>
</dbReference>
<dbReference type="Proteomes" id="UP000053676">
    <property type="component" value="Unassembled WGS sequence"/>
</dbReference>
<feature type="region of interest" description="Disordered" evidence="7">
    <location>
        <begin position="401"/>
        <end position="420"/>
    </location>
</feature>
<dbReference type="OMA" id="AEQCIII"/>
<reference evidence="12" key="1">
    <citation type="journal article" date="2014" name="Nat. Genet.">
        <title>Genome of the human hookworm Necator americanus.</title>
        <authorList>
            <person name="Tang Y.T."/>
            <person name="Gao X."/>
            <person name="Rosa B.A."/>
            <person name="Abubucker S."/>
            <person name="Hallsworth-Pepin K."/>
            <person name="Martin J."/>
            <person name="Tyagi R."/>
            <person name="Heizer E."/>
            <person name="Zhang X."/>
            <person name="Bhonagiri-Palsikar V."/>
            <person name="Minx P."/>
            <person name="Warren W.C."/>
            <person name="Wang Q."/>
            <person name="Zhan B."/>
            <person name="Hotez P.J."/>
            <person name="Sternberg P.W."/>
            <person name="Dougall A."/>
            <person name="Gaze S.T."/>
            <person name="Mulvenna J."/>
            <person name="Sotillo J."/>
            <person name="Ranganathan S."/>
            <person name="Rabelo E.M."/>
            <person name="Wilson R.K."/>
            <person name="Felgner P.L."/>
            <person name="Bethony J."/>
            <person name="Hawdon J.M."/>
            <person name="Gasser R.B."/>
            <person name="Loukas A."/>
            <person name="Mitreva M."/>
        </authorList>
    </citation>
    <scope>NUCLEOTIDE SEQUENCE [LARGE SCALE GENOMIC DNA]</scope>
</reference>
<dbReference type="SMART" id="SM01070">
    <property type="entry name" value="CDC37_M"/>
    <property type="match status" value="1"/>
</dbReference>
<evidence type="ECO:0000256" key="7">
    <source>
        <dbReference type="SAM" id="MobiDB-lite"/>
    </source>
</evidence>
<organism evidence="11 12">
    <name type="scientific">Necator americanus</name>
    <name type="common">Human hookworm</name>
    <dbReference type="NCBI Taxonomy" id="51031"/>
    <lineage>
        <taxon>Eukaryota</taxon>
        <taxon>Metazoa</taxon>
        <taxon>Ecdysozoa</taxon>
        <taxon>Nematoda</taxon>
        <taxon>Chromadorea</taxon>
        <taxon>Rhabditida</taxon>
        <taxon>Rhabditina</taxon>
        <taxon>Rhabditomorpha</taxon>
        <taxon>Strongyloidea</taxon>
        <taxon>Ancylostomatidae</taxon>
        <taxon>Bunostominae</taxon>
        <taxon>Necator</taxon>
    </lineage>
</organism>
<dbReference type="Pfam" id="PF08565">
    <property type="entry name" value="CDC37_M"/>
    <property type="match status" value="1"/>
</dbReference>
<dbReference type="GO" id="GO:0031072">
    <property type="term" value="F:heat shock protein binding"/>
    <property type="evidence" value="ECO:0007669"/>
    <property type="project" value="TreeGrafter"/>
</dbReference>
<dbReference type="InterPro" id="IPR013874">
    <property type="entry name" value="Cdc37_Hsp90-bd"/>
</dbReference>
<keyword evidence="12" id="KW-1185">Reference proteome</keyword>